<protein>
    <recommendedName>
        <fullName evidence="3">Tocopherol cyclase</fullName>
    </recommendedName>
</protein>
<evidence type="ECO:0008006" key="3">
    <source>
        <dbReference type="Google" id="ProtNLM"/>
    </source>
</evidence>
<dbReference type="Pfam" id="PF14249">
    <property type="entry name" value="Tocopherol_cycl"/>
    <property type="match status" value="1"/>
</dbReference>
<dbReference type="InterPro" id="IPR025893">
    <property type="entry name" value="Tocopherol_cyclase"/>
</dbReference>
<dbReference type="GO" id="GO:0009976">
    <property type="term" value="F:tocopherol cyclase activity"/>
    <property type="evidence" value="ECO:0007669"/>
    <property type="project" value="InterPro"/>
</dbReference>
<dbReference type="RefSeq" id="WP_203365206.1">
    <property type="nucleotide sequence ID" value="NZ_WSFT01000014.1"/>
</dbReference>
<name>A0A942Z7T4_9FIRM</name>
<gene>
    <name evidence="1" type="ORF">GOQ27_02315</name>
</gene>
<dbReference type="PANTHER" id="PTHR35309">
    <property type="match status" value="1"/>
</dbReference>
<evidence type="ECO:0000313" key="2">
    <source>
        <dbReference type="Proteomes" id="UP000724672"/>
    </source>
</evidence>
<dbReference type="SUPFAM" id="SSF159245">
    <property type="entry name" value="AttH-like"/>
    <property type="match status" value="1"/>
</dbReference>
<organism evidence="1 2">
    <name type="scientific">Anaeromonas frigoriresistens</name>
    <dbReference type="NCBI Taxonomy" id="2683708"/>
    <lineage>
        <taxon>Bacteria</taxon>
        <taxon>Bacillati</taxon>
        <taxon>Bacillota</taxon>
        <taxon>Tissierellia</taxon>
        <taxon>Tissierellales</taxon>
        <taxon>Thermohalobacteraceae</taxon>
        <taxon>Anaeromonas</taxon>
    </lineage>
</organism>
<proteinExistence type="predicted"/>
<accession>A0A942Z7T4</accession>
<sequence>MKLYDFKKIWNPVFFQGNNKDEKYFEGWYFKIVDKKEKNIFGIIPGVSIEDNNKRHSFIQIIDGVRNKTYYINYTYEDFTYNKKEFHIKIGNNIFTNDKVILDIRTDDLKINGTLEFKDMYNWPIKLLSPGVMGWYRFMPFMECYHGVISMNHRITGKLFYNDNEISFDGGLGYIEKDWGVSFPKSWIWAQSNHFDKENVSIFLSIANIPFVGREFNGFLIGLLLENKLYRFTTYTGAKIKELNYNEGEINIKVVDSHYILKINIVKFNTANLISPKNGNMIGRVEESLSSIIEIELIDKSNQFIFKGVGRNTGLEIKGKLI</sequence>
<dbReference type="Proteomes" id="UP000724672">
    <property type="component" value="Unassembled WGS sequence"/>
</dbReference>
<keyword evidence="2" id="KW-1185">Reference proteome</keyword>
<reference evidence="1" key="1">
    <citation type="submission" date="2019-12" db="EMBL/GenBank/DDBJ databases">
        <title>Clostridiaceae gen. nov. sp. nov., isolated from sediment in Xinjiang, China.</title>
        <authorList>
            <person name="Zhang R."/>
        </authorList>
    </citation>
    <scope>NUCLEOTIDE SEQUENCE</scope>
    <source>
        <strain evidence="1">D2Q-11</strain>
    </source>
</reference>
<dbReference type="AlphaFoldDB" id="A0A942Z7T4"/>
<evidence type="ECO:0000313" key="1">
    <source>
        <dbReference type="EMBL" id="MBS4537275.1"/>
    </source>
</evidence>
<dbReference type="PANTHER" id="PTHR35309:SF4">
    <property type="entry name" value="TOCOPHEROL CYCLASE"/>
    <property type="match status" value="1"/>
</dbReference>
<dbReference type="EMBL" id="WSFT01000014">
    <property type="protein sequence ID" value="MBS4537275.1"/>
    <property type="molecule type" value="Genomic_DNA"/>
</dbReference>
<comment type="caution">
    <text evidence="1">The sequence shown here is derived from an EMBL/GenBank/DDBJ whole genome shotgun (WGS) entry which is preliminary data.</text>
</comment>